<dbReference type="PANTHER" id="PTHR30290">
    <property type="entry name" value="PERIPLASMIC BINDING COMPONENT OF ABC TRANSPORTER"/>
    <property type="match status" value="1"/>
</dbReference>
<dbReference type="GO" id="GO:0015833">
    <property type="term" value="P:peptide transport"/>
    <property type="evidence" value="ECO:0007669"/>
    <property type="project" value="TreeGrafter"/>
</dbReference>
<dbReference type="PROSITE" id="PS51257">
    <property type="entry name" value="PROKAR_LIPOPROTEIN"/>
    <property type="match status" value="1"/>
</dbReference>
<dbReference type="RefSeq" id="WP_126050890.1">
    <property type="nucleotide sequence ID" value="NZ_QYTV02000004.1"/>
</dbReference>
<keyword evidence="6" id="KW-1185">Reference proteome</keyword>
<dbReference type="SUPFAM" id="SSF53850">
    <property type="entry name" value="Periplasmic binding protein-like II"/>
    <property type="match status" value="1"/>
</dbReference>
<protein>
    <submittedName>
        <fullName evidence="5">ABC transporter substrate-binding protein</fullName>
    </submittedName>
</protein>
<gene>
    <name evidence="5" type="ORF">D4T97_011720</name>
</gene>
<dbReference type="Gene3D" id="3.90.76.10">
    <property type="entry name" value="Dipeptide-binding Protein, Domain 1"/>
    <property type="match status" value="1"/>
</dbReference>
<organism evidence="5 6">
    <name type="scientific">Siminovitchia acidinfaciens</name>
    <dbReference type="NCBI Taxonomy" id="2321395"/>
    <lineage>
        <taxon>Bacteria</taxon>
        <taxon>Bacillati</taxon>
        <taxon>Bacillota</taxon>
        <taxon>Bacilli</taxon>
        <taxon>Bacillales</taxon>
        <taxon>Bacillaceae</taxon>
        <taxon>Siminovitchia</taxon>
    </lineage>
</organism>
<keyword evidence="3" id="KW-0732">Signal</keyword>
<dbReference type="AlphaFoldDB" id="A0A429XZW1"/>
<name>A0A429XZW1_9BACI</name>
<evidence type="ECO:0000256" key="2">
    <source>
        <dbReference type="ARBA" id="ARBA00022448"/>
    </source>
</evidence>
<feature type="domain" description="Solute-binding protein family 5" evidence="4">
    <location>
        <begin position="86"/>
        <end position="454"/>
    </location>
</feature>
<dbReference type="GO" id="GO:0042597">
    <property type="term" value="C:periplasmic space"/>
    <property type="evidence" value="ECO:0007669"/>
    <property type="project" value="UniProtKB-ARBA"/>
</dbReference>
<dbReference type="InterPro" id="IPR000914">
    <property type="entry name" value="SBP_5_dom"/>
</dbReference>
<sequence>MKNRTKALLILITAFMLFIFTGCSGGKESGGGSKSSKSDGSGGTITIGLAQDAVAIDPAFAYDFSTGPVVNQITEGLLKFDENGGLVPNIAKEWENPDELTYIYHLRDDVTFSDGTPMTIDDVLFSMERIKDPATASYVGWMYDNIEKIEKEDDWTVKVTLSTPDALFKYAPATTAGHVISKAYYEEHKDNFGKPEGGLLGTGPFKFVSWQTGSEIVLEKNENYWNKEGGPYIDKAVYKIIPEGTTRITGLKTGQLNIATELPLDLLGKIEEMDNARVDTSDSYLIDGIEFNTQREPFTDPKVRQAINYALDKEKILKQIVKDAGIAAEGSTVPPVMWTFAKDKWEAAYIELPDYSYDIEKAKELLAESSVPDGFKAKIITDGDSLRMNAALALQAAVKPLGIELEIEKLTGEELMSHTFGGARDYDIAIQNWGSDFPDPSGNLHPLFHSDNTGDGGANYANYKNAEVDKLLAEQNKLTDDEKRADLMIQAQKIIADDSPWITLSHQKQMMAMTNNVEGYHITPLWYWDGFLKDIKLK</sequence>
<dbReference type="InterPro" id="IPR030678">
    <property type="entry name" value="Peptide/Ni-bd"/>
</dbReference>
<evidence type="ECO:0000259" key="4">
    <source>
        <dbReference type="Pfam" id="PF00496"/>
    </source>
</evidence>
<dbReference type="InterPro" id="IPR039424">
    <property type="entry name" value="SBP_5"/>
</dbReference>
<reference evidence="5" key="1">
    <citation type="submission" date="2018-12" db="EMBL/GenBank/DDBJ databases">
        <authorList>
            <person name="Sun L."/>
            <person name="Chen Z."/>
        </authorList>
    </citation>
    <scope>NUCLEOTIDE SEQUENCE [LARGE SCALE GENOMIC DNA]</scope>
    <source>
        <strain evidence="5">3-2-2</strain>
    </source>
</reference>
<dbReference type="Gene3D" id="3.10.105.10">
    <property type="entry name" value="Dipeptide-binding Protein, Domain 3"/>
    <property type="match status" value="1"/>
</dbReference>
<evidence type="ECO:0000256" key="1">
    <source>
        <dbReference type="ARBA" id="ARBA00005695"/>
    </source>
</evidence>
<evidence type="ECO:0000313" key="6">
    <source>
        <dbReference type="Proteomes" id="UP000287156"/>
    </source>
</evidence>
<dbReference type="OrthoDB" id="9796817at2"/>
<comment type="similarity">
    <text evidence="1">Belongs to the bacterial solute-binding protein 5 family.</text>
</comment>
<dbReference type="GO" id="GO:0043190">
    <property type="term" value="C:ATP-binding cassette (ABC) transporter complex"/>
    <property type="evidence" value="ECO:0007669"/>
    <property type="project" value="InterPro"/>
</dbReference>
<dbReference type="PIRSF" id="PIRSF002741">
    <property type="entry name" value="MppA"/>
    <property type="match status" value="1"/>
</dbReference>
<proteinExistence type="inferred from homology"/>
<dbReference type="GO" id="GO:1904680">
    <property type="term" value="F:peptide transmembrane transporter activity"/>
    <property type="evidence" value="ECO:0007669"/>
    <property type="project" value="TreeGrafter"/>
</dbReference>
<dbReference type="CDD" id="cd00995">
    <property type="entry name" value="PBP2_NikA_DppA_OppA_like"/>
    <property type="match status" value="1"/>
</dbReference>
<keyword evidence="2" id="KW-0813">Transport</keyword>
<evidence type="ECO:0000256" key="3">
    <source>
        <dbReference type="ARBA" id="ARBA00022729"/>
    </source>
</evidence>
<dbReference type="Proteomes" id="UP000287156">
    <property type="component" value="Unassembled WGS sequence"/>
</dbReference>
<dbReference type="Pfam" id="PF00496">
    <property type="entry name" value="SBP_bac_5"/>
    <property type="match status" value="1"/>
</dbReference>
<dbReference type="EMBL" id="QYTV02000004">
    <property type="protein sequence ID" value="RST74332.1"/>
    <property type="molecule type" value="Genomic_DNA"/>
</dbReference>
<comment type="caution">
    <text evidence="5">The sequence shown here is derived from an EMBL/GenBank/DDBJ whole genome shotgun (WGS) entry which is preliminary data.</text>
</comment>
<accession>A0A429XZW1</accession>
<dbReference type="Gene3D" id="3.40.190.10">
    <property type="entry name" value="Periplasmic binding protein-like II"/>
    <property type="match status" value="1"/>
</dbReference>
<dbReference type="PANTHER" id="PTHR30290:SF9">
    <property type="entry name" value="OLIGOPEPTIDE-BINDING PROTEIN APPA"/>
    <property type="match status" value="1"/>
</dbReference>
<evidence type="ECO:0000313" key="5">
    <source>
        <dbReference type="EMBL" id="RST74332.1"/>
    </source>
</evidence>